<evidence type="ECO:0000256" key="9">
    <source>
        <dbReference type="ARBA" id="ARBA00022692"/>
    </source>
</evidence>
<comment type="caution">
    <text evidence="19">The sequence shown here is derived from an EMBL/GenBank/DDBJ whole genome shotgun (WGS) entry which is preliminary data.</text>
</comment>
<evidence type="ECO:0000256" key="17">
    <source>
        <dbReference type="ARBA" id="ARBA00024088"/>
    </source>
</evidence>
<dbReference type="InterPro" id="IPR044234">
    <property type="entry name" value="TMEM230"/>
</dbReference>
<evidence type="ECO:0000256" key="1">
    <source>
        <dbReference type="ARBA" id="ARBA00004141"/>
    </source>
</evidence>
<evidence type="ECO:0000256" key="11">
    <source>
        <dbReference type="ARBA" id="ARBA00022989"/>
    </source>
</evidence>
<comment type="subcellular location">
    <subcellularLocation>
        <location evidence="5">Cytoplasmic vesicle</location>
        <location evidence="5">Autophagosome</location>
    </subcellularLocation>
    <subcellularLocation>
        <location evidence="3">Cytoplasmic vesicle</location>
        <location evidence="3">Secretory vesicle</location>
        <location evidence="3">Synaptic vesicle</location>
    </subcellularLocation>
    <subcellularLocation>
        <location evidence="4">Early endosome</location>
    </subcellularLocation>
    <subcellularLocation>
        <location evidence="6">Golgi apparatus</location>
        <location evidence="6">trans-Golgi network</location>
    </subcellularLocation>
    <subcellularLocation>
        <location evidence="7">Late endosome</location>
    </subcellularLocation>
    <subcellularLocation>
        <location evidence="1">Membrane</location>
        <topology evidence="1">Multi-pass membrane protein</topology>
    </subcellularLocation>
    <subcellularLocation>
        <location evidence="2">Recycling endosome</location>
    </subcellularLocation>
</comment>
<dbReference type="GO" id="GO:0005769">
    <property type="term" value="C:early endosome"/>
    <property type="evidence" value="ECO:0007669"/>
    <property type="project" value="UniProtKB-SubCell"/>
</dbReference>
<evidence type="ECO:0000256" key="3">
    <source>
        <dbReference type="ARBA" id="ARBA00004234"/>
    </source>
</evidence>
<evidence type="ECO:0000256" key="14">
    <source>
        <dbReference type="ARBA" id="ARBA00023136"/>
    </source>
</evidence>
<dbReference type="GO" id="GO:0055037">
    <property type="term" value="C:recycling endosome"/>
    <property type="evidence" value="ECO:0007669"/>
    <property type="project" value="UniProtKB-SubCell"/>
</dbReference>
<dbReference type="GO" id="GO:0005776">
    <property type="term" value="C:autophagosome"/>
    <property type="evidence" value="ECO:0007669"/>
    <property type="project" value="UniProtKB-SubCell"/>
</dbReference>
<evidence type="ECO:0000256" key="16">
    <source>
        <dbReference type="ARBA" id="ARBA00024003"/>
    </source>
</evidence>
<evidence type="ECO:0000256" key="6">
    <source>
        <dbReference type="ARBA" id="ARBA00004601"/>
    </source>
</evidence>
<evidence type="ECO:0000313" key="20">
    <source>
        <dbReference type="Proteomes" id="UP000708208"/>
    </source>
</evidence>
<reference evidence="19" key="1">
    <citation type="submission" date="2021-06" db="EMBL/GenBank/DDBJ databases">
        <authorList>
            <person name="Hodson N. C."/>
            <person name="Mongue J. A."/>
            <person name="Jaron S. K."/>
        </authorList>
    </citation>
    <scope>NUCLEOTIDE SEQUENCE</scope>
</reference>
<keyword evidence="15" id="KW-0968">Cytoplasmic vesicle</keyword>
<dbReference type="PANTHER" id="PTHR15664">
    <property type="entry name" value="C20ORF30 PROTEIN"/>
    <property type="match status" value="1"/>
</dbReference>
<evidence type="ECO:0000256" key="2">
    <source>
        <dbReference type="ARBA" id="ARBA00004172"/>
    </source>
</evidence>
<evidence type="ECO:0000256" key="5">
    <source>
        <dbReference type="ARBA" id="ARBA00004419"/>
    </source>
</evidence>
<dbReference type="Proteomes" id="UP000708208">
    <property type="component" value="Unassembled WGS sequence"/>
</dbReference>
<evidence type="ECO:0000256" key="12">
    <source>
        <dbReference type="ARBA" id="ARBA00023018"/>
    </source>
</evidence>
<evidence type="ECO:0000256" key="4">
    <source>
        <dbReference type="ARBA" id="ARBA00004412"/>
    </source>
</evidence>
<evidence type="ECO:0000256" key="18">
    <source>
        <dbReference type="SAM" id="Phobius"/>
    </source>
</evidence>
<dbReference type="Pfam" id="PF05915">
    <property type="entry name" value="TMEM_230_134"/>
    <property type="match status" value="1"/>
</dbReference>
<evidence type="ECO:0000256" key="10">
    <source>
        <dbReference type="ARBA" id="ARBA00022753"/>
    </source>
</evidence>
<keyword evidence="13" id="KW-0333">Golgi apparatus</keyword>
<dbReference type="InterPro" id="IPR008590">
    <property type="entry name" value="TMEM_230/134"/>
</dbReference>
<keyword evidence="9 18" id="KW-0812">Transmembrane</keyword>
<keyword evidence="20" id="KW-1185">Reference proteome</keyword>
<sequence>MTKIRVISRKTAAVNSSQPGNRTAATNGNQFNVYDYLPLMKNFNGNPDDYIDSQFQKPPVNIPKRSIALAIFLCCTGTLLIGLGLLYLTGYLSERFADRVWPMMIMGCLLFTPGFYHVRIAYYAYKGVPGYSFEDIPEFE</sequence>
<name>A0A8J2L5F8_9HEXA</name>
<protein>
    <recommendedName>
        <fullName evidence="17">Transmembrane protein 230</fullName>
    </recommendedName>
</protein>
<comment type="function">
    <text evidence="16">Involved in trafficking and recycling of synaptic vesicles.</text>
</comment>
<dbReference type="GO" id="GO:0005770">
    <property type="term" value="C:late endosome"/>
    <property type="evidence" value="ECO:0007669"/>
    <property type="project" value="UniProtKB-SubCell"/>
</dbReference>
<gene>
    <name evidence="19" type="ORF">AFUS01_LOCUS35532</name>
</gene>
<evidence type="ECO:0000256" key="15">
    <source>
        <dbReference type="ARBA" id="ARBA00023329"/>
    </source>
</evidence>
<dbReference type="EMBL" id="CAJVCH010536233">
    <property type="protein sequence ID" value="CAG7825423.1"/>
    <property type="molecule type" value="Genomic_DNA"/>
</dbReference>
<evidence type="ECO:0000313" key="19">
    <source>
        <dbReference type="EMBL" id="CAG7825423.1"/>
    </source>
</evidence>
<evidence type="ECO:0000256" key="13">
    <source>
        <dbReference type="ARBA" id="ARBA00023034"/>
    </source>
</evidence>
<dbReference type="GO" id="GO:0016020">
    <property type="term" value="C:membrane"/>
    <property type="evidence" value="ECO:0007669"/>
    <property type="project" value="UniProtKB-SubCell"/>
</dbReference>
<dbReference type="OrthoDB" id="5597044at2759"/>
<feature type="transmembrane region" description="Helical" evidence="18">
    <location>
        <begin position="67"/>
        <end position="88"/>
    </location>
</feature>
<dbReference type="GO" id="GO:0008021">
    <property type="term" value="C:synaptic vesicle"/>
    <property type="evidence" value="ECO:0007669"/>
    <property type="project" value="UniProtKB-SubCell"/>
</dbReference>
<dbReference type="GO" id="GO:0005794">
    <property type="term" value="C:Golgi apparatus"/>
    <property type="evidence" value="ECO:0007669"/>
    <property type="project" value="UniProtKB-SubCell"/>
</dbReference>
<keyword evidence="10" id="KW-0967">Endosome</keyword>
<proteinExistence type="inferred from homology"/>
<dbReference type="PANTHER" id="PTHR15664:SF6">
    <property type="entry name" value="TRANSMEMBRANE PROTEIN 230"/>
    <property type="match status" value="1"/>
</dbReference>
<feature type="transmembrane region" description="Helical" evidence="18">
    <location>
        <begin position="100"/>
        <end position="118"/>
    </location>
</feature>
<keyword evidence="12" id="KW-0770">Synapse</keyword>
<evidence type="ECO:0000256" key="7">
    <source>
        <dbReference type="ARBA" id="ARBA00004603"/>
    </source>
</evidence>
<dbReference type="AlphaFoldDB" id="A0A8J2L5F8"/>
<evidence type="ECO:0000256" key="8">
    <source>
        <dbReference type="ARBA" id="ARBA00007743"/>
    </source>
</evidence>
<comment type="similarity">
    <text evidence="8">Belongs to the TMEM134/TMEM230 family.</text>
</comment>
<accession>A0A8J2L5F8</accession>
<keyword evidence="11 18" id="KW-1133">Transmembrane helix</keyword>
<organism evidence="19 20">
    <name type="scientific">Allacma fusca</name>
    <dbReference type="NCBI Taxonomy" id="39272"/>
    <lineage>
        <taxon>Eukaryota</taxon>
        <taxon>Metazoa</taxon>
        <taxon>Ecdysozoa</taxon>
        <taxon>Arthropoda</taxon>
        <taxon>Hexapoda</taxon>
        <taxon>Collembola</taxon>
        <taxon>Symphypleona</taxon>
        <taxon>Sminthuridae</taxon>
        <taxon>Allacma</taxon>
    </lineage>
</organism>
<keyword evidence="14 18" id="KW-0472">Membrane</keyword>